<organism evidence="1 2">
    <name type="scientific">Halobacillus shinanisalinarum</name>
    <dbReference type="NCBI Taxonomy" id="2932258"/>
    <lineage>
        <taxon>Bacteria</taxon>
        <taxon>Bacillati</taxon>
        <taxon>Bacillota</taxon>
        <taxon>Bacilli</taxon>
        <taxon>Bacillales</taxon>
        <taxon>Bacillaceae</taxon>
        <taxon>Halobacillus</taxon>
    </lineage>
</organism>
<sequence length="115" mass="13100">MNLYCQSAFHQLEVVIASLSEIIGQLKDEDLSFRPTQEKFSIGETLEHLAIIPAADGKALEEATEKDMIAFYSSVTLTTTSEISETLYEHFALLKTQFENYTEQHLFTETTSWWG</sequence>
<accession>A0ABY4GUU2</accession>
<dbReference type="Gene3D" id="1.20.120.450">
    <property type="entry name" value="dinb family like domain"/>
    <property type="match status" value="1"/>
</dbReference>
<dbReference type="InterPro" id="IPR034660">
    <property type="entry name" value="DinB/YfiT-like"/>
</dbReference>
<proteinExistence type="predicted"/>
<dbReference type="RefSeq" id="WP_244751276.1">
    <property type="nucleotide sequence ID" value="NZ_CP095074.1"/>
</dbReference>
<reference evidence="1 2" key="1">
    <citation type="submission" date="2022-04" db="EMBL/GenBank/DDBJ databases">
        <title>Halobacillus sp. isolated from saltern.</title>
        <authorList>
            <person name="Won M."/>
            <person name="Lee C.-M."/>
            <person name="Woen H.-Y."/>
            <person name="Kwon S.-W."/>
        </authorList>
    </citation>
    <scope>NUCLEOTIDE SEQUENCE [LARGE SCALE GENOMIC DNA]</scope>
    <source>
        <strain evidence="1 2">SSTM10-2</strain>
    </source>
</reference>
<protein>
    <submittedName>
        <fullName evidence="1">DinB family protein</fullName>
    </submittedName>
</protein>
<dbReference type="EMBL" id="CP095074">
    <property type="protein sequence ID" value="UOQ91665.1"/>
    <property type="molecule type" value="Genomic_DNA"/>
</dbReference>
<dbReference type="Proteomes" id="UP000831880">
    <property type="component" value="Chromosome"/>
</dbReference>
<evidence type="ECO:0000313" key="1">
    <source>
        <dbReference type="EMBL" id="UOQ91665.1"/>
    </source>
</evidence>
<dbReference type="SUPFAM" id="SSF109854">
    <property type="entry name" value="DinB/YfiT-like putative metalloenzymes"/>
    <property type="match status" value="1"/>
</dbReference>
<evidence type="ECO:0000313" key="2">
    <source>
        <dbReference type="Proteomes" id="UP000831880"/>
    </source>
</evidence>
<keyword evidence="2" id="KW-1185">Reference proteome</keyword>
<gene>
    <name evidence="1" type="ORF">MUO14_14015</name>
</gene>
<name>A0ABY4GUU2_9BACI</name>